<dbReference type="STRING" id="3988.B9TDK0"/>
<dbReference type="GO" id="GO:0016491">
    <property type="term" value="F:oxidoreductase activity"/>
    <property type="evidence" value="ECO:0007669"/>
    <property type="project" value="UniProtKB-KW"/>
</dbReference>
<dbReference type="GO" id="GO:0043546">
    <property type="term" value="F:molybdopterin cofactor binding"/>
    <property type="evidence" value="ECO:0007669"/>
    <property type="project" value="InterPro"/>
</dbReference>
<keyword evidence="1" id="KW-0479">Metal-binding</keyword>
<keyword evidence="2 7" id="KW-0560">Oxidoreductase</keyword>
<keyword evidence="3" id="KW-0408">Iron</keyword>
<evidence type="ECO:0000256" key="1">
    <source>
        <dbReference type="ARBA" id="ARBA00022723"/>
    </source>
</evidence>
<reference evidence="8" key="1">
    <citation type="journal article" date="2010" name="Nat. Biotechnol.">
        <title>Draft genome sequence of the oilseed species Ricinus communis.</title>
        <authorList>
            <person name="Chan A.P."/>
            <person name="Crabtree J."/>
            <person name="Zhao Q."/>
            <person name="Lorenzi H."/>
            <person name="Orvis J."/>
            <person name="Puiu D."/>
            <person name="Melake-Berhan A."/>
            <person name="Jones K.M."/>
            <person name="Redman J."/>
            <person name="Chen G."/>
            <person name="Cahoon E.B."/>
            <person name="Gedil M."/>
            <person name="Stanke M."/>
            <person name="Haas B.J."/>
            <person name="Wortman J.R."/>
            <person name="Fraser-Liggett C.M."/>
            <person name="Ravel J."/>
            <person name="Rabinowicz P.D."/>
        </authorList>
    </citation>
    <scope>NUCLEOTIDE SEQUENCE [LARGE SCALE GENOMIC DNA]</scope>
    <source>
        <strain evidence="8">cv. Hale</strain>
    </source>
</reference>
<dbReference type="Pfam" id="PF01568">
    <property type="entry name" value="Molydop_binding"/>
    <property type="match status" value="1"/>
</dbReference>
<gene>
    <name evidence="7" type="ORF">RCOM_1946920</name>
</gene>
<dbReference type="Gene3D" id="2.40.40.20">
    <property type="match status" value="1"/>
</dbReference>
<evidence type="ECO:0000259" key="6">
    <source>
        <dbReference type="Pfam" id="PF01568"/>
    </source>
</evidence>
<accession>B9TDK0</accession>
<evidence type="ECO:0000313" key="7">
    <source>
        <dbReference type="EMBL" id="EEF26064.1"/>
    </source>
</evidence>
<evidence type="ECO:0000256" key="3">
    <source>
        <dbReference type="ARBA" id="ARBA00023004"/>
    </source>
</evidence>
<evidence type="ECO:0000313" key="8">
    <source>
        <dbReference type="Proteomes" id="UP000008311"/>
    </source>
</evidence>
<dbReference type="Pfam" id="PF00384">
    <property type="entry name" value="Molybdopterin"/>
    <property type="match status" value="1"/>
</dbReference>
<dbReference type="EMBL" id="EQ978258">
    <property type="protein sequence ID" value="EEF26064.1"/>
    <property type="molecule type" value="Genomic_DNA"/>
</dbReference>
<dbReference type="InterPro" id="IPR009010">
    <property type="entry name" value="Asp_de-COase-like_dom_sf"/>
</dbReference>
<name>B9TDK0_RICCO</name>
<dbReference type="SUPFAM" id="SSF53706">
    <property type="entry name" value="Formate dehydrogenase/DMSO reductase, domains 1-3"/>
    <property type="match status" value="1"/>
</dbReference>
<protein>
    <submittedName>
        <fullName evidence="7">Nitrate reductase, putative</fullName>
        <ecNumber evidence="7">1.7.99.4</ecNumber>
    </submittedName>
</protein>
<dbReference type="eggNOG" id="ENOG502QQY6">
    <property type="taxonomic scope" value="Eukaryota"/>
</dbReference>
<dbReference type="Gene3D" id="3.40.50.740">
    <property type="match status" value="1"/>
</dbReference>
<dbReference type="Gene3D" id="3.40.228.10">
    <property type="entry name" value="Dimethylsulfoxide Reductase, domain 2"/>
    <property type="match status" value="1"/>
</dbReference>
<dbReference type="InterPro" id="IPR006656">
    <property type="entry name" value="Mopterin_OxRdtase"/>
</dbReference>
<sequence>MTPFPATNVVGHLREGKARGIKLIVIDPRYTEIARLADLFIQPKPGHDAAIFAALIREVLARGWADLAFAQRWTVNLDALREAVEPFTLERVAAAAGVATDQLAQAAQWLGEAKKPGIGTGTGVDMAAFSNTAEHLVEALTGLVGAYLRAGEKIPNPGIFVPRPEVETVLPPYRSWEKPPFCASDKAFGKLMGEFPASIFPDEVLHGGDDSIRALFVSGANPAMCLSEPERVNDALDALELLVTFDPRLNSATAQKSHYVIAPALQFERAEVTTFTEMVFHFPFIQYTAQAKVPPPQAIGEDEFFWRLAQKLGVQLELKHLPFGLDFAAAPPGLQIDMSVPTPPDRDALLAWLVNQTPVSFDELMAHPHGLRLDIDKTLGEATEDSGARLDLCPPDVRDEIAAVAAALGKPDAKPFMLTVRRIRESFNSSFHTHATTVKRHGTNRLYMHPDDAARFGAGDDSAMRVQSAHGEVIAYLKTDATMRPGLVSMNHCWGSAVTQPDPLFLRGAHTGRLISMHADLQSINRMPLQS</sequence>
<feature type="non-terminal residue" evidence="7">
    <location>
        <position position="531"/>
    </location>
</feature>
<dbReference type="GO" id="GO:0051536">
    <property type="term" value="F:iron-sulfur cluster binding"/>
    <property type="evidence" value="ECO:0007669"/>
    <property type="project" value="UniProtKB-KW"/>
</dbReference>
<keyword evidence="8" id="KW-1185">Reference proteome</keyword>
<dbReference type="EC" id="1.7.99.4" evidence="7"/>
<proteinExistence type="predicted"/>
<dbReference type="Proteomes" id="UP000008311">
    <property type="component" value="Unassembled WGS sequence"/>
</dbReference>
<organism evidence="7 8">
    <name type="scientific">Ricinus communis</name>
    <name type="common">Castor bean</name>
    <dbReference type="NCBI Taxonomy" id="3988"/>
    <lineage>
        <taxon>Eukaryota</taxon>
        <taxon>Viridiplantae</taxon>
        <taxon>Streptophyta</taxon>
        <taxon>Embryophyta</taxon>
        <taxon>Tracheophyta</taxon>
        <taxon>Spermatophyta</taxon>
        <taxon>Magnoliopsida</taxon>
        <taxon>eudicotyledons</taxon>
        <taxon>Gunneridae</taxon>
        <taxon>Pentapetalae</taxon>
        <taxon>rosids</taxon>
        <taxon>fabids</taxon>
        <taxon>Malpighiales</taxon>
        <taxon>Euphorbiaceae</taxon>
        <taxon>Acalyphoideae</taxon>
        <taxon>Acalypheae</taxon>
        <taxon>Ricinus</taxon>
    </lineage>
</organism>
<dbReference type="InterPro" id="IPR006657">
    <property type="entry name" value="MoPterin_dinucl-bd_dom"/>
</dbReference>
<evidence type="ECO:0000256" key="2">
    <source>
        <dbReference type="ARBA" id="ARBA00023002"/>
    </source>
</evidence>
<evidence type="ECO:0000259" key="5">
    <source>
        <dbReference type="Pfam" id="PF00384"/>
    </source>
</evidence>
<dbReference type="InParanoid" id="B9TDK0"/>
<dbReference type="InterPro" id="IPR050123">
    <property type="entry name" value="Prok_molybdopt-oxidoreductase"/>
</dbReference>
<feature type="domain" description="Molybdopterin oxidoreductase" evidence="5">
    <location>
        <begin position="12"/>
        <end position="282"/>
    </location>
</feature>
<feature type="domain" description="Molybdopterin dinucleotide-binding" evidence="6">
    <location>
        <begin position="416"/>
        <end position="520"/>
    </location>
</feature>
<dbReference type="PANTHER" id="PTHR43105">
    <property type="entry name" value="RESPIRATORY NITRATE REDUCTASE"/>
    <property type="match status" value="1"/>
</dbReference>
<evidence type="ECO:0000256" key="4">
    <source>
        <dbReference type="ARBA" id="ARBA00023014"/>
    </source>
</evidence>
<keyword evidence="4" id="KW-0411">Iron-sulfur</keyword>
<dbReference type="GO" id="GO:0046872">
    <property type="term" value="F:metal ion binding"/>
    <property type="evidence" value="ECO:0007669"/>
    <property type="project" value="UniProtKB-KW"/>
</dbReference>
<dbReference type="CDD" id="cd02775">
    <property type="entry name" value="MopB_CT"/>
    <property type="match status" value="1"/>
</dbReference>
<dbReference type="AlphaFoldDB" id="B9TDK0"/>
<dbReference type="PANTHER" id="PTHR43105:SF9">
    <property type="entry name" value="NADPH-FE(3+) OXIDOREDUCTASE SUBUNIT ALPHA"/>
    <property type="match status" value="1"/>
</dbReference>
<dbReference type="SUPFAM" id="SSF50692">
    <property type="entry name" value="ADC-like"/>
    <property type="match status" value="1"/>
</dbReference>